<proteinExistence type="predicted"/>
<sequence>MCVSTASQCDHSAANILSRLSIFWTIIRPSAFTDGELAGQYQHGFAATDKTTQLKISRADVADFMLKQFFENTYLHQSPGISY</sequence>
<dbReference type="AlphaFoldDB" id="A0A3B1A4P0"/>
<feature type="domain" description="NAD(P)-binding" evidence="1">
    <location>
        <begin position="10"/>
        <end position="70"/>
    </location>
</feature>
<protein>
    <recommendedName>
        <fullName evidence="1">NAD(P)-binding domain-containing protein</fullName>
    </recommendedName>
</protein>
<gene>
    <name evidence="2" type="ORF">MNBD_GAMMA22-672</name>
</gene>
<dbReference type="EMBL" id="UOFS01000013">
    <property type="protein sequence ID" value="VAW93169.1"/>
    <property type="molecule type" value="Genomic_DNA"/>
</dbReference>
<organism evidence="2">
    <name type="scientific">hydrothermal vent metagenome</name>
    <dbReference type="NCBI Taxonomy" id="652676"/>
    <lineage>
        <taxon>unclassified sequences</taxon>
        <taxon>metagenomes</taxon>
        <taxon>ecological metagenomes</taxon>
    </lineage>
</organism>
<accession>A0A3B1A4P0</accession>
<dbReference type="InterPro" id="IPR016040">
    <property type="entry name" value="NAD(P)-bd_dom"/>
</dbReference>
<reference evidence="2" key="1">
    <citation type="submission" date="2018-06" db="EMBL/GenBank/DDBJ databases">
        <authorList>
            <person name="Zhirakovskaya E."/>
        </authorList>
    </citation>
    <scope>NUCLEOTIDE SEQUENCE</scope>
</reference>
<name>A0A3B1A4P0_9ZZZZ</name>
<dbReference type="Gene3D" id="3.40.50.720">
    <property type="entry name" value="NAD(P)-binding Rossmann-like Domain"/>
    <property type="match status" value="1"/>
</dbReference>
<dbReference type="Pfam" id="PF13460">
    <property type="entry name" value="NAD_binding_10"/>
    <property type="match status" value="1"/>
</dbReference>
<evidence type="ECO:0000259" key="1">
    <source>
        <dbReference type="Pfam" id="PF13460"/>
    </source>
</evidence>
<evidence type="ECO:0000313" key="2">
    <source>
        <dbReference type="EMBL" id="VAW93169.1"/>
    </source>
</evidence>